<keyword evidence="1" id="KW-0812">Transmembrane</keyword>
<feature type="transmembrane region" description="Helical" evidence="1">
    <location>
        <begin position="49"/>
        <end position="71"/>
    </location>
</feature>
<name>A0ABS9HM05_9CORY</name>
<gene>
    <name evidence="2" type="ORF">L3H44_10585</name>
</gene>
<dbReference type="Proteomes" id="UP001200604">
    <property type="component" value="Unassembled WGS sequence"/>
</dbReference>
<dbReference type="EMBL" id="JAKJKU010000006">
    <property type="protein sequence ID" value="MCF6774842.1"/>
    <property type="molecule type" value="Genomic_DNA"/>
</dbReference>
<feature type="transmembrane region" description="Helical" evidence="1">
    <location>
        <begin position="20"/>
        <end position="43"/>
    </location>
</feature>
<keyword evidence="1" id="KW-0472">Membrane</keyword>
<keyword evidence="1" id="KW-1133">Transmembrane helix</keyword>
<accession>A0ABS9HM05</accession>
<evidence type="ECO:0000313" key="3">
    <source>
        <dbReference type="Proteomes" id="UP001200604"/>
    </source>
</evidence>
<evidence type="ECO:0000313" key="2">
    <source>
        <dbReference type="EMBL" id="MCF6774842.1"/>
    </source>
</evidence>
<keyword evidence="3" id="KW-1185">Reference proteome</keyword>
<evidence type="ECO:0000256" key="1">
    <source>
        <dbReference type="SAM" id="Phobius"/>
    </source>
</evidence>
<dbReference type="GeneID" id="92726982"/>
<proteinExistence type="predicted"/>
<reference evidence="2 3" key="1">
    <citation type="submission" date="2022-01" db="EMBL/GenBank/DDBJ databases">
        <title>Identification and Characterization of Corynebacterium sp.</title>
        <authorList>
            <person name="Luo Q."/>
            <person name="Qu P."/>
            <person name="Chen Q."/>
        </authorList>
    </citation>
    <scope>NUCLEOTIDE SEQUENCE [LARGE SCALE GENOMIC DNA]</scope>
    <source>
        <strain evidence="2 3">MC-12</strain>
    </source>
</reference>
<organism evidence="2 3">
    <name type="scientific">Corynebacterium parakroppenstedtii</name>
    <dbReference type="NCBI Taxonomy" id="2828363"/>
    <lineage>
        <taxon>Bacteria</taxon>
        <taxon>Bacillati</taxon>
        <taxon>Actinomycetota</taxon>
        <taxon>Actinomycetes</taxon>
        <taxon>Mycobacteriales</taxon>
        <taxon>Corynebacteriaceae</taxon>
        <taxon>Corynebacterium</taxon>
    </lineage>
</organism>
<feature type="transmembrane region" description="Helical" evidence="1">
    <location>
        <begin position="124"/>
        <end position="145"/>
    </location>
</feature>
<protein>
    <submittedName>
        <fullName evidence="2">Uncharacterized protein</fullName>
    </submittedName>
</protein>
<dbReference type="RefSeq" id="WP_221914817.1">
    <property type="nucleotide sequence ID" value="NZ_JAGSOA010000001.1"/>
</dbReference>
<comment type="caution">
    <text evidence="2">The sequence shown here is derived from an EMBL/GenBank/DDBJ whole genome shotgun (WGS) entry which is preliminary data.</text>
</comment>
<sequence length="151" mass="16599">MDFVRTRFGRAKFGGGQKLLITLSILMGSVLATVFGVLVALTQFTDNRILVAGCFFVVLAAAMSTIAWALMVDRSTIDGAIDQPEKSIENHWYLHAAQDTLHLGLVSVGVLGTVSTFWDFSVSGSMLTIYLGAFQIVAFSISYRLRKWRES</sequence>